<evidence type="ECO:0000313" key="2">
    <source>
        <dbReference type="Proteomes" id="UP000194606"/>
    </source>
</evidence>
<dbReference type="EMBL" id="MUIZ01000010">
    <property type="protein sequence ID" value="OUK02839.1"/>
    <property type="molecule type" value="Genomic_DNA"/>
</dbReference>
<reference evidence="1 2" key="1">
    <citation type="submission" date="2017-02" db="EMBL/GenBank/DDBJ databases">
        <authorList>
            <person name="Peterson S.W."/>
        </authorList>
    </citation>
    <scope>NUCLEOTIDE SEQUENCE [LARGE SCALE GENOMIC DNA]</scope>
    <source>
        <strain evidence="1">159469</strain>
    </source>
</reference>
<gene>
    <name evidence="1" type="ORF">BZZ03_10755</name>
</gene>
<sequence>MVKHKRFKIDYARDYLVFFYKKKCKILQKDDFYEKIFSKNLFLCYSRYLLNFGRILFNE</sequence>
<organism evidence="1 2">
    <name type="scientific">Lactococcus petauri</name>
    <dbReference type="NCBI Taxonomy" id="1940789"/>
    <lineage>
        <taxon>Bacteria</taxon>
        <taxon>Bacillati</taxon>
        <taxon>Bacillota</taxon>
        <taxon>Bacilli</taxon>
        <taxon>Lactobacillales</taxon>
        <taxon>Streptococcaceae</taxon>
        <taxon>Lactococcus</taxon>
    </lineage>
</organism>
<dbReference type="AlphaFoldDB" id="A0A252CAN5"/>
<evidence type="ECO:0000313" key="1">
    <source>
        <dbReference type="EMBL" id="OUK02839.1"/>
    </source>
</evidence>
<comment type="caution">
    <text evidence="1">The sequence shown here is derived from an EMBL/GenBank/DDBJ whole genome shotgun (WGS) entry which is preliminary data.</text>
</comment>
<proteinExistence type="predicted"/>
<accession>A0A252CAN5</accession>
<name>A0A252CAN5_9LACT</name>
<dbReference type="Proteomes" id="UP000194606">
    <property type="component" value="Unassembled WGS sequence"/>
</dbReference>
<protein>
    <submittedName>
        <fullName evidence="1">Uncharacterized protein</fullName>
    </submittedName>
</protein>